<dbReference type="InterPro" id="IPR005101">
    <property type="entry name" value="Cryptochr/Photolyase_FAD-bd"/>
</dbReference>
<keyword evidence="2 4" id="KW-0285">Flavoprotein</keyword>
<dbReference type="Gene3D" id="1.10.579.10">
    <property type="entry name" value="DNA Cyclobutane Dipyrimidine Photolyase, subunit A, domain 3"/>
    <property type="match status" value="1"/>
</dbReference>
<dbReference type="SUPFAM" id="SSF48173">
    <property type="entry name" value="Cryptochrome/photolyase FAD-binding domain"/>
    <property type="match status" value="1"/>
</dbReference>
<accession>A0A0P1GN35</accession>
<dbReference type="PANTHER" id="PTHR11455:SF9">
    <property type="entry name" value="CRYPTOCHROME CIRCADIAN CLOCK 5 ISOFORM X1"/>
    <property type="match status" value="1"/>
</dbReference>
<dbReference type="STRING" id="340021.TM5383_01042"/>
<proteinExistence type="predicted"/>
<comment type="cofactor">
    <cofactor evidence="4">
        <name>FAD</name>
        <dbReference type="ChEBI" id="CHEBI:57692"/>
    </cofactor>
    <text evidence="4">Binds 1 FAD per subunit.</text>
</comment>
<evidence type="ECO:0000313" key="7">
    <source>
        <dbReference type="EMBL" id="CUH83839.1"/>
    </source>
</evidence>
<evidence type="ECO:0000313" key="8">
    <source>
        <dbReference type="Proteomes" id="UP000051681"/>
    </source>
</evidence>
<dbReference type="AlphaFoldDB" id="A0A0P1GN35"/>
<dbReference type="InterPro" id="IPR036134">
    <property type="entry name" value="Crypto/Photolyase_FAD-like_sf"/>
</dbReference>
<evidence type="ECO:0000259" key="6">
    <source>
        <dbReference type="PROSITE" id="PS51645"/>
    </source>
</evidence>
<dbReference type="GO" id="GO:0003904">
    <property type="term" value="F:deoxyribodipyrimidine photo-lyase activity"/>
    <property type="evidence" value="ECO:0007669"/>
    <property type="project" value="TreeGrafter"/>
</dbReference>
<dbReference type="GO" id="GO:0071949">
    <property type="term" value="F:FAD binding"/>
    <property type="evidence" value="ECO:0007669"/>
    <property type="project" value="TreeGrafter"/>
</dbReference>
<evidence type="ECO:0000256" key="3">
    <source>
        <dbReference type="ARBA" id="ARBA00022827"/>
    </source>
</evidence>
<dbReference type="InterPro" id="IPR036155">
    <property type="entry name" value="Crypto/Photolyase_N_sf"/>
</dbReference>
<sequence length="491" mass="55901">MRAAAEGDVLPLYVLEREYWRLPDTSARQLAFTVETLAELRRDFAALGQPLVVQIGDVVEVLETLRRDGKLTALWSHEETGNDWTYQRDRRVARWCRDHGIRWTEVQQFGVWRRLSSRSGWAHGWDRMMAMPAVTPPPLGPVNVDAGPLPSVRDLQHEFGMRADPCPDRQPAGRRVAEGVLQSFLQRRGRSYRWAMSSPLEGAQACSRLSPHLALGALSMREAAQATWARQRQLADMEPRPDPSWPKSMTSFVGRLHWHCHFIQKLEDAPEIEFQNLHRAYDGLRPSAPDADRLAAWAAGETGLPFVDACMRCLRATGWLNFRMRAMVMSVAAYHLWLDWRAPGLVLARRFTDYEPGIHWSQVQMQSGTTGINTIRIYNPVKQGRDQDPTGAFTRRWLPELAPIADHHLQEPWMAENAAAILGKVYPHPIIDPQEAARHARDQVWAVRRSDGFRDEAGNIVAKHASRKPSPRRRASSRKKATPSGQMSFKF</sequence>
<feature type="region of interest" description="Disordered" evidence="5">
    <location>
        <begin position="456"/>
        <end position="491"/>
    </location>
</feature>
<dbReference type="GO" id="GO:0009416">
    <property type="term" value="P:response to light stimulus"/>
    <property type="evidence" value="ECO:0007669"/>
    <property type="project" value="TreeGrafter"/>
</dbReference>
<feature type="compositionally biased region" description="Basic residues" evidence="5">
    <location>
        <begin position="464"/>
        <end position="481"/>
    </location>
</feature>
<feature type="binding site" evidence="4">
    <location>
        <position position="252"/>
    </location>
    <ligand>
        <name>FAD</name>
        <dbReference type="ChEBI" id="CHEBI:57692"/>
    </ligand>
</feature>
<reference evidence="7 8" key="1">
    <citation type="submission" date="2015-09" db="EMBL/GenBank/DDBJ databases">
        <authorList>
            <consortium name="Swine Surveillance"/>
        </authorList>
    </citation>
    <scope>NUCLEOTIDE SEQUENCE [LARGE SCALE GENOMIC DNA]</scope>
    <source>
        <strain evidence="7 8">CECT 8383</strain>
    </source>
</reference>
<dbReference type="EMBL" id="CYSF01000006">
    <property type="protein sequence ID" value="CUH83839.1"/>
    <property type="molecule type" value="Genomic_DNA"/>
</dbReference>
<dbReference type="InterPro" id="IPR014729">
    <property type="entry name" value="Rossmann-like_a/b/a_fold"/>
</dbReference>
<dbReference type="Proteomes" id="UP000051681">
    <property type="component" value="Unassembled WGS sequence"/>
</dbReference>
<protein>
    <submittedName>
        <fullName evidence="7">Cryptochrome-like protein cry2</fullName>
    </submittedName>
</protein>
<dbReference type="PROSITE" id="PS51645">
    <property type="entry name" value="PHR_CRY_ALPHA_BETA"/>
    <property type="match status" value="1"/>
</dbReference>
<dbReference type="InterPro" id="IPR002081">
    <property type="entry name" value="Cryptochrome/DNA_photolyase_1"/>
</dbReference>
<evidence type="ECO:0000256" key="5">
    <source>
        <dbReference type="SAM" id="MobiDB-lite"/>
    </source>
</evidence>
<name>A0A0P1GN35_9RHOB</name>
<evidence type="ECO:0000256" key="4">
    <source>
        <dbReference type="PIRSR" id="PIRSR602081-1"/>
    </source>
</evidence>
<gene>
    <name evidence="7" type="primary">cry2</name>
    <name evidence="7" type="ORF">TM5383_01042</name>
</gene>
<dbReference type="SUPFAM" id="SSF52425">
    <property type="entry name" value="Cryptochrome/photolyase, N-terminal domain"/>
    <property type="match status" value="1"/>
</dbReference>
<dbReference type="GO" id="GO:0003677">
    <property type="term" value="F:DNA binding"/>
    <property type="evidence" value="ECO:0007669"/>
    <property type="project" value="TreeGrafter"/>
</dbReference>
<feature type="binding site" evidence="4">
    <location>
        <position position="192"/>
    </location>
    <ligand>
        <name>FAD</name>
        <dbReference type="ChEBI" id="CHEBI:57692"/>
    </ligand>
</feature>
<feature type="domain" description="Photolyase/cryptochrome alpha/beta" evidence="6">
    <location>
        <begin position="1"/>
        <end position="111"/>
    </location>
</feature>
<dbReference type="Pfam" id="PF03441">
    <property type="entry name" value="FAD_binding_7"/>
    <property type="match status" value="1"/>
</dbReference>
<dbReference type="Pfam" id="PF00875">
    <property type="entry name" value="DNA_photolyase"/>
    <property type="match status" value="1"/>
</dbReference>
<organism evidence="7 8">
    <name type="scientific">Thalassovita mediterranea</name>
    <dbReference type="NCBI Taxonomy" id="340021"/>
    <lineage>
        <taxon>Bacteria</taxon>
        <taxon>Pseudomonadati</taxon>
        <taxon>Pseudomonadota</taxon>
        <taxon>Alphaproteobacteria</taxon>
        <taxon>Rhodobacterales</taxon>
        <taxon>Roseobacteraceae</taxon>
        <taxon>Thalassovita</taxon>
    </lineage>
</organism>
<dbReference type="Gene3D" id="3.40.50.620">
    <property type="entry name" value="HUPs"/>
    <property type="match status" value="1"/>
</dbReference>
<dbReference type="InterPro" id="IPR006050">
    <property type="entry name" value="DNA_photolyase_N"/>
</dbReference>
<comment type="cofactor">
    <cofactor evidence="1">
        <name>(6R)-5,10-methylene-5,6,7,8-tetrahydrofolate</name>
        <dbReference type="ChEBI" id="CHEBI:15636"/>
    </cofactor>
</comment>
<keyword evidence="8" id="KW-1185">Reference proteome</keyword>
<keyword evidence="3 4" id="KW-0274">FAD</keyword>
<evidence type="ECO:0000256" key="2">
    <source>
        <dbReference type="ARBA" id="ARBA00022630"/>
    </source>
</evidence>
<dbReference type="PANTHER" id="PTHR11455">
    <property type="entry name" value="CRYPTOCHROME"/>
    <property type="match status" value="1"/>
</dbReference>
<evidence type="ECO:0000256" key="1">
    <source>
        <dbReference type="ARBA" id="ARBA00001932"/>
    </source>
</evidence>
<dbReference type="Gene3D" id="1.25.40.80">
    <property type="match status" value="1"/>
</dbReference>